<gene>
    <name evidence="2" type="ORF">BN996_00498</name>
</gene>
<evidence type="ECO:0000313" key="3">
    <source>
        <dbReference type="Proteomes" id="UP000198902"/>
    </source>
</evidence>
<evidence type="ECO:0000313" key="2">
    <source>
        <dbReference type="EMBL" id="CQR49043.1"/>
    </source>
</evidence>
<dbReference type="EMBL" id="CSTE01000001">
    <property type="protein sequence ID" value="CQR49043.1"/>
    <property type="molecule type" value="Genomic_DNA"/>
</dbReference>
<proteinExistence type="predicted"/>
<feature type="domain" description="DUF7845" evidence="1">
    <location>
        <begin position="4"/>
        <end position="325"/>
    </location>
</feature>
<evidence type="ECO:0000259" key="1">
    <source>
        <dbReference type="Pfam" id="PF25227"/>
    </source>
</evidence>
<protein>
    <recommendedName>
        <fullName evidence="1">DUF7845 domain-containing protein</fullName>
    </recommendedName>
</protein>
<dbReference type="InterPro" id="IPR057167">
    <property type="entry name" value="DUF7845"/>
</dbReference>
<dbReference type="RefSeq" id="WP_089777008.1">
    <property type="nucleotide sequence ID" value="NZ_CABLRR010000001.1"/>
</dbReference>
<dbReference type="Proteomes" id="UP000198902">
    <property type="component" value="Unassembled WGS sequence"/>
</dbReference>
<accession>A0A0D6JN61</accession>
<dbReference type="Pfam" id="PF25227">
    <property type="entry name" value="DUF7845"/>
    <property type="match status" value="1"/>
</dbReference>
<organism evidence="2 3">
    <name type="scientific">Haloferax massiliensis</name>
    <dbReference type="NCBI Taxonomy" id="1476858"/>
    <lineage>
        <taxon>Archaea</taxon>
        <taxon>Methanobacteriati</taxon>
        <taxon>Methanobacteriota</taxon>
        <taxon>Stenosarchaea group</taxon>
        <taxon>Halobacteria</taxon>
        <taxon>Halobacteriales</taxon>
        <taxon>Haloferacaceae</taxon>
        <taxon>Haloferax</taxon>
    </lineage>
</organism>
<dbReference type="SUPFAM" id="SSF46785">
    <property type="entry name" value="Winged helix' DNA-binding domain"/>
    <property type="match status" value="1"/>
</dbReference>
<dbReference type="OrthoDB" id="316855at2157"/>
<dbReference type="AlphaFoldDB" id="A0A0D6JN61"/>
<sequence>MSSVASAPHETRGDLLYDEYGSSPYWAVRQLYNHIDGGVSKVEVEVPRLEDDGTETWEVSMGFHQSGLSPREADTVNSLLEYDINAYGEGERKLPVCVQPRLAWSDENRPDSVPATLGPATNVKLQNVVNLELDEIPHVFKWVMRRVCEKVGFDWSRKYFAEEPHEFSTITQHERYLRIDRDQAKKLVRRDGVFMRLFMLSADIEGSHVVYDSNNEDVVGYNHQLRLDRSAIADLFPNSQHRPRGLQLKHYHPQYVRESSNDDPLYHPKLGALYKKNLNRDQAVAWDDRHDLVGDLEEKLLNVLSWADIPTRPGMWFVSDDHFSAVASDRTIALWDDPTPQIEASQESVIMRTLSRLTDADHDVLEHLALTDGGTRVGELEDGTGWSSTTIYRVLQRLSGLLENDGGVVKWVSSKIAQEVRELVSIADDVVDSVAGRIENVLNVDPRDLERSGRALQNWLNRYGAEVVAGMDDRNDRVRIRIRTVLTRSKNSTATGEYLPDVLEEGYSAWCDAGLDSRRFLNAIVTYDRAYGPVQNTVAQKHL</sequence>
<name>A0A0D6JN61_9EURY</name>
<reference evidence="3" key="1">
    <citation type="submission" date="2015-03" db="EMBL/GenBank/DDBJ databases">
        <authorList>
            <person name="Urmite Genomes"/>
        </authorList>
    </citation>
    <scope>NUCLEOTIDE SEQUENCE [LARGE SCALE GENOMIC DNA]</scope>
    <source>
        <strain evidence="3">Arc-Hr</strain>
    </source>
</reference>
<keyword evidence="3" id="KW-1185">Reference proteome</keyword>
<dbReference type="InterPro" id="IPR036390">
    <property type="entry name" value="WH_DNA-bd_sf"/>
</dbReference>